<sequence>WRCMQPRICNYCWKTFSNSFNLKQHIVNVHVQSQGVVKNKWYLRKHLVTAHGAPLKRVKGSDKAAPPSSKSSPPNNNNNVDDEGSHPKKETLLSDTEEEDSGPPHNENSDSNKSLEVN</sequence>
<reference evidence="5" key="1">
    <citation type="submission" date="2021-01" db="EMBL/GenBank/DDBJ databases">
        <title>Caligus Genome Assembly.</title>
        <authorList>
            <person name="Gallardo-Escarate C."/>
        </authorList>
    </citation>
    <scope>NUCLEOTIDE SEQUENCE [LARGE SCALE GENOMIC DNA]</scope>
</reference>
<dbReference type="InterPro" id="IPR036236">
    <property type="entry name" value="Znf_C2H2_sf"/>
</dbReference>
<dbReference type="PROSITE" id="PS50157">
    <property type="entry name" value="ZINC_FINGER_C2H2_2"/>
    <property type="match status" value="1"/>
</dbReference>
<evidence type="ECO:0000259" key="3">
    <source>
        <dbReference type="PROSITE" id="PS50157"/>
    </source>
</evidence>
<feature type="compositionally biased region" description="Basic and acidic residues" evidence="2">
    <location>
        <begin position="83"/>
        <end position="92"/>
    </location>
</feature>
<keyword evidence="1" id="KW-0862">Zinc</keyword>
<keyword evidence="1" id="KW-0479">Metal-binding</keyword>
<evidence type="ECO:0000313" key="4">
    <source>
        <dbReference type="EMBL" id="QQP41451.1"/>
    </source>
</evidence>
<name>A0A7T8H1M0_CALRO</name>
<feature type="region of interest" description="Disordered" evidence="2">
    <location>
        <begin position="52"/>
        <end position="118"/>
    </location>
</feature>
<dbReference type="InterPro" id="IPR013087">
    <property type="entry name" value="Znf_C2H2_type"/>
</dbReference>
<keyword evidence="5" id="KW-1185">Reference proteome</keyword>
<feature type="compositionally biased region" description="Low complexity" evidence="2">
    <location>
        <begin position="66"/>
        <end position="79"/>
    </location>
</feature>
<feature type="domain" description="C2H2-type" evidence="3">
    <location>
        <begin position="7"/>
        <end position="35"/>
    </location>
</feature>
<dbReference type="OrthoDB" id="10261408at2759"/>
<dbReference type="AlphaFoldDB" id="A0A7T8H1M0"/>
<dbReference type="GO" id="GO:0008270">
    <property type="term" value="F:zinc ion binding"/>
    <property type="evidence" value="ECO:0007669"/>
    <property type="project" value="UniProtKB-KW"/>
</dbReference>
<dbReference type="Pfam" id="PF00096">
    <property type="entry name" value="zf-C2H2"/>
    <property type="match status" value="1"/>
</dbReference>
<accession>A0A7T8H1M0</accession>
<evidence type="ECO:0000256" key="2">
    <source>
        <dbReference type="SAM" id="MobiDB-lite"/>
    </source>
</evidence>
<dbReference type="Proteomes" id="UP000595437">
    <property type="component" value="Chromosome 10"/>
</dbReference>
<evidence type="ECO:0000256" key="1">
    <source>
        <dbReference type="PROSITE-ProRule" id="PRU00042"/>
    </source>
</evidence>
<protein>
    <submittedName>
        <fullName evidence="4">Broadcomplex core protein isoform</fullName>
    </submittedName>
</protein>
<gene>
    <name evidence="4" type="ORF">FKW44_015830</name>
</gene>
<proteinExistence type="predicted"/>
<evidence type="ECO:0000313" key="5">
    <source>
        <dbReference type="Proteomes" id="UP000595437"/>
    </source>
</evidence>
<keyword evidence="1" id="KW-0863">Zinc-finger</keyword>
<dbReference type="SUPFAM" id="SSF57667">
    <property type="entry name" value="beta-beta-alpha zinc fingers"/>
    <property type="match status" value="1"/>
</dbReference>
<dbReference type="PROSITE" id="PS00028">
    <property type="entry name" value="ZINC_FINGER_C2H2_1"/>
    <property type="match status" value="1"/>
</dbReference>
<organism evidence="4 5">
    <name type="scientific">Caligus rogercresseyi</name>
    <name type="common">Sea louse</name>
    <dbReference type="NCBI Taxonomy" id="217165"/>
    <lineage>
        <taxon>Eukaryota</taxon>
        <taxon>Metazoa</taxon>
        <taxon>Ecdysozoa</taxon>
        <taxon>Arthropoda</taxon>
        <taxon>Crustacea</taxon>
        <taxon>Multicrustacea</taxon>
        <taxon>Hexanauplia</taxon>
        <taxon>Copepoda</taxon>
        <taxon>Siphonostomatoida</taxon>
        <taxon>Caligidae</taxon>
        <taxon>Caligus</taxon>
    </lineage>
</organism>
<feature type="non-terminal residue" evidence="4">
    <location>
        <position position="118"/>
    </location>
</feature>
<feature type="compositionally biased region" description="Polar residues" evidence="2">
    <location>
        <begin position="109"/>
        <end position="118"/>
    </location>
</feature>
<dbReference type="Gene3D" id="3.30.160.60">
    <property type="entry name" value="Classic Zinc Finger"/>
    <property type="match status" value="1"/>
</dbReference>
<dbReference type="EMBL" id="CP045899">
    <property type="protein sequence ID" value="QQP41451.1"/>
    <property type="molecule type" value="Genomic_DNA"/>
</dbReference>